<dbReference type="PANTHER" id="PTHR24567:SF28">
    <property type="entry name" value="LISTERIOLYSIN REGULATORY PROTEIN"/>
    <property type="match status" value="1"/>
</dbReference>
<dbReference type="PROSITE" id="PS51063">
    <property type="entry name" value="HTH_CRP_2"/>
    <property type="match status" value="1"/>
</dbReference>
<keyword evidence="3" id="KW-0804">Transcription</keyword>
<dbReference type="GeneID" id="303673634"/>
<dbReference type="InterPro" id="IPR000595">
    <property type="entry name" value="cNMP-bd_dom"/>
</dbReference>
<evidence type="ECO:0000313" key="9">
    <source>
        <dbReference type="Proteomes" id="UP000255231"/>
    </source>
</evidence>
<gene>
    <name evidence="7" type="primary">crp_1</name>
    <name evidence="7" type="ORF">NCTC13560_02206</name>
    <name evidence="6" type="ORF">SAMN05421682_11026</name>
</gene>
<dbReference type="SMART" id="SM00100">
    <property type="entry name" value="cNMP"/>
    <property type="match status" value="1"/>
</dbReference>
<dbReference type="GO" id="GO:0003700">
    <property type="term" value="F:DNA-binding transcription factor activity"/>
    <property type="evidence" value="ECO:0007669"/>
    <property type="project" value="TreeGrafter"/>
</dbReference>
<accession>A0A381FBD4</accession>
<dbReference type="CDD" id="cd00092">
    <property type="entry name" value="HTH_CRP"/>
    <property type="match status" value="1"/>
</dbReference>
<feature type="domain" description="Cyclic nucleotide-binding" evidence="4">
    <location>
        <begin position="18"/>
        <end position="117"/>
    </location>
</feature>
<protein>
    <submittedName>
        <fullName evidence="7">cAMP regulatory protein</fullName>
    </submittedName>
    <submittedName>
        <fullName evidence="6">cAMP-binding domain of CRP or a regulatory subunit of cAMP-dependent protein kinases</fullName>
    </submittedName>
</protein>
<dbReference type="PRINTS" id="PR00034">
    <property type="entry name" value="HTHCRP"/>
</dbReference>
<keyword evidence="2" id="KW-0238">DNA-binding</keyword>
<dbReference type="InterPro" id="IPR012318">
    <property type="entry name" value="HTH_CRP"/>
</dbReference>
<dbReference type="SUPFAM" id="SSF51206">
    <property type="entry name" value="cAMP-binding domain-like"/>
    <property type="match status" value="1"/>
</dbReference>
<proteinExistence type="predicted"/>
<dbReference type="GO" id="GO:0005829">
    <property type="term" value="C:cytosol"/>
    <property type="evidence" value="ECO:0007669"/>
    <property type="project" value="TreeGrafter"/>
</dbReference>
<dbReference type="AlphaFoldDB" id="A0A381FBD4"/>
<dbReference type="SUPFAM" id="SSF46785">
    <property type="entry name" value="Winged helix' DNA-binding domain"/>
    <property type="match status" value="1"/>
</dbReference>
<evidence type="ECO:0000313" key="6">
    <source>
        <dbReference type="EMBL" id="SIQ91860.1"/>
    </source>
</evidence>
<evidence type="ECO:0000256" key="3">
    <source>
        <dbReference type="ARBA" id="ARBA00023163"/>
    </source>
</evidence>
<dbReference type="Proteomes" id="UP000185725">
    <property type="component" value="Unassembled WGS sequence"/>
</dbReference>
<evidence type="ECO:0000313" key="8">
    <source>
        <dbReference type="Proteomes" id="UP000185725"/>
    </source>
</evidence>
<dbReference type="InterPro" id="IPR018490">
    <property type="entry name" value="cNMP-bd_dom_sf"/>
</dbReference>
<evidence type="ECO:0000256" key="2">
    <source>
        <dbReference type="ARBA" id="ARBA00023125"/>
    </source>
</evidence>
<organism evidence="7 9">
    <name type="scientific">Chryseobacterium indoltheticum</name>
    <dbReference type="NCBI Taxonomy" id="254"/>
    <lineage>
        <taxon>Bacteria</taxon>
        <taxon>Pseudomonadati</taxon>
        <taxon>Bacteroidota</taxon>
        <taxon>Flavobacteriia</taxon>
        <taxon>Flavobacteriales</taxon>
        <taxon>Weeksellaceae</taxon>
        <taxon>Chryseobacterium group</taxon>
        <taxon>Chryseobacterium</taxon>
    </lineage>
</organism>
<keyword evidence="8" id="KW-1185">Reference proteome</keyword>
<dbReference type="Pfam" id="PF00027">
    <property type="entry name" value="cNMP_binding"/>
    <property type="match status" value="1"/>
</dbReference>
<dbReference type="InterPro" id="IPR050397">
    <property type="entry name" value="Env_Response_Regulators"/>
</dbReference>
<dbReference type="RefSeq" id="WP_076561555.1">
    <property type="nucleotide sequence ID" value="NZ_CP033929.1"/>
</dbReference>
<keyword evidence="1" id="KW-0805">Transcription regulation</keyword>
<dbReference type="Gene3D" id="2.60.120.10">
    <property type="entry name" value="Jelly Rolls"/>
    <property type="match status" value="1"/>
</dbReference>
<dbReference type="InterPro" id="IPR036390">
    <property type="entry name" value="WH_DNA-bd_sf"/>
</dbReference>
<dbReference type="PROSITE" id="PS50042">
    <property type="entry name" value="CNMP_BINDING_3"/>
    <property type="match status" value="1"/>
</dbReference>
<dbReference type="Pfam" id="PF13545">
    <property type="entry name" value="HTH_Crp_2"/>
    <property type="match status" value="1"/>
</dbReference>
<dbReference type="InterPro" id="IPR014710">
    <property type="entry name" value="RmlC-like_jellyroll"/>
</dbReference>
<dbReference type="Proteomes" id="UP000255231">
    <property type="component" value="Unassembled WGS sequence"/>
</dbReference>
<dbReference type="OrthoDB" id="667966at2"/>
<dbReference type="GO" id="GO:0003677">
    <property type="term" value="F:DNA binding"/>
    <property type="evidence" value="ECO:0007669"/>
    <property type="project" value="UniProtKB-KW"/>
</dbReference>
<dbReference type="CDD" id="cd00038">
    <property type="entry name" value="CAP_ED"/>
    <property type="match status" value="1"/>
</dbReference>
<dbReference type="PANTHER" id="PTHR24567">
    <property type="entry name" value="CRP FAMILY TRANSCRIPTIONAL REGULATORY PROTEIN"/>
    <property type="match status" value="1"/>
</dbReference>
<evidence type="ECO:0000259" key="4">
    <source>
        <dbReference type="PROSITE" id="PS50042"/>
    </source>
</evidence>
<reference evidence="7 9" key="2">
    <citation type="submission" date="2018-06" db="EMBL/GenBank/DDBJ databases">
        <authorList>
            <consortium name="Pathogen Informatics"/>
            <person name="Doyle S."/>
        </authorList>
    </citation>
    <scope>NUCLEOTIDE SEQUENCE [LARGE SCALE GENOMIC DNA]</scope>
    <source>
        <strain evidence="7 9">NCTC13560</strain>
    </source>
</reference>
<evidence type="ECO:0000313" key="7">
    <source>
        <dbReference type="EMBL" id="SUX43778.1"/>
    </source>
</evidence>
<feature type="domain" description="HTH crp-type" evidence="5">
    <location>
        <begin position="131"/>
        <end position="198"/>
    </location>
</feature>
<name>A0A381FBD4_9FLAO</name>
<evidence type="ECO:0000259" key="5">
    <source>
        <dbReference type="PROSITE" id="PS51063"/>
    </source>
</evidence>
<sequence length="198" mass="23060">MLICEELLLKYGGICEEYKVNDEIFIEGSVSKYYFQIRSGVVEINNYDESGKEFTQHILFNGQSIGESFLIGDMSYTVNAVAKSKCTIIKILKPAFVKMLDENPEVSSQLFKQIAYRLSDKYYMLFTLISQNPESKIESILQYLKKNSDYNQPFSYEVPLTRKQIANLTGLRVETVIRTVKKLERNNKLRIREKRIFC</sequence>
<evidence type="ECO:0000256" key="1">
    <source>
        <dbReference type="ARBA" id="ARBA00023015"/>
    </source>
</evidence>
<reference evidence="6 8" key="1">
    <citation type="submission" date="2017-01" db="EMBL/GenBank/DDBJ databases">
        <authorList>
            <person name="Varghese N."/>
            <person name="Submissions S."/>
        </authorList>
    </citation>
    <scope>NUCLEOTIDE SEQUENCE [LARGE SCALE GENOMIC DNA]</scope>
    <source>
        <strain evidence="6 8">ATCC 27950</strain>
    </source>
</reference>
<dbReference type="KEGG" id="cil:EG358_07970"/>
<dbReference type="EMBL" id="UFVS01000001">
    <property type="protein sequence ID" value="SUX43778.1"/>
    <property type="molecule type" value="Genomic_DNA"/>
</dbReference>
<dbReference type="EMBL" id="FTMF01000010">
    <property type="protein sequence ID" value="SIQ91860.1"/>
    <property type="molecule type" value="Genomic_DNA"/>
</dbReference>